<evidence type="ECO:0000313" key="4">
    <source>
        <dbReference type="Proteomes" id="UP000192906"/>
    </source>
</evidence>
<feature type="domain" description="Ferrous iron transporter FeoA-like" evidence="2">
    <location>
        <begin position="5"/>
        <end position="77"/>
    </location>
</feature>
<organism evidence="3 4">
    <name type="scientific">Desulfovibrio gilichinskyi</name>
    <dbReference type="NCBI Taxonomy" id="1519643"/>
    <lineage>
        <taxon>Bacteria</taxon>
        <taxon>Pseudomonadati</taxon>
        <taxon>Thermodesulfobacteriota</taxon>
        <taxon>Desulfovibrionia</taxon>
        <taxon>Desulfovibrionales</taxon>
        <taxon>Desulfovibrionaceae</taxon>
        <taxon>Desulfovibrio</taxon>
    </lineage>
</organism>
<dbReference type="GO" id="GO:0046914">
    <property type="term" value="F:transition metal ion binding"/>
    <property type="evidence" value="ECO:0007669"/>
    <property type="project" value="InterPro"/>
</dbReference>
<dbReference type="PANTHER" id="PTHR42954">
    <property type="entry name" value="FE(2+) TRANSPORT PROTEIN A"/>
    <property type="match status" value="1"/>
</dbReference>
<dbReference type="SMART" id="SM00899">
    <property type="entry name" value="FeoA"/>
    <property type="match status" value="1"/>
</dbReference>
<dbReference type="Gene3D" id="2.30.30.90">
    <property type="match status" value="1"/>
</dbReference>
<dbReference type="OrthoDB" id="9811076at2"/>
<dbReference type="InterPro" id="IPR007167">
    <property type="entry name" value="Fe-transptr_FeoA-like"/>
</dbReference>
<dbReference type="EMBL" id="FWZU01000006">
    <property type="protein sequence ID" value="SMF39315.1"/>
    <property type="molecule type" value="Genomic_DNA"/>
</dbReference>
<proteinExistence type="predicted"/>
<dbReference type="AlphaFoldDB" id="A0A1X7ETD6"/>
<sequence length="78" mass="8649">MTKNINLSEICSGKSYCVLGFDLESSDYAQKLHKMGFVAGTTIELAPIKISDPMVFQIRGSRVALRKNEATQVQVKEL</sequence>
<name>A0A1X7ETD6_9BACT</name>
<dbReference type="STRING" id="1519643.SAMN06295933_3318"/>
<evidence type="ECO:0000256" key="1">
    <source>
        <dbReference type="ARBA" id="ARBA00023004"/>
    </source>
</evidence>
<evidence type="ECO:0000313" key="3">
    <source>
        <dbReference type="EMBL" id="SMF39315.1"/>
    </source>
</evidence>
<gene>
    <name evidence="3" type="ORF">SAMN06295933_3318</name>
</gene>
<dbReference type="Proteomes" id="UP000192906">
    <property type="component" value="Unassembled WGS sequence"/>
</dbReference>
<dbReference type="InterPro" id="IPR052713">
    <property type="entry name" value="FeoA"/>
</dbReference>
<dbReference type="Pfam" id="PF04023">
    <property type="entry name" value="FeoA"/>
    <property type="match status" value="1"/>
</dbReference>
<accession>A0A1X7ETD6</accession>
<dbReference type="PANTHER" id="PTHR42954:SF2">
    <property type="entry name" value="FE(2+) TRANSPORT PROTEIN A"/>
    <property type="match status" value="1"/>
</dbReference>
<dbReference type="InterPro" id="IPR038157">
    <property type="entry name" value="FeoA_core_dom"/>
</dbReference>
<protein>
    <submittedName>
        <fullName evidence="3">Ferrous iron transport protein A</fullName>
    </submittedName>
</protein>
<dbReference type="InterPro" id="IPR008988">
    <property type="entry name" value="Transcriptional_repressor_C"/>
</dbReference>
<reference evidence="4" key="1">
    <citation type="submission" date="2017-04" db="EMBL/GenBank/DDBJ databases">
        <authorList>
            <person name="Varghese N."/>
            <person name="Submissions S."/>
        </authorList>
    </citation>
    <scope>NUCLEOTIDE SEQUENCE [LARGE SCALE GENOMIC DNA]</scope>
    <source>
        <strain evidence="4">K3S</strain>
    </source>
</reference>
<dbReference type="SUPFAM" id="SSF50037">
    <property type="entry name" value="C-terminal domain of transcriptional repressors"/>
    <property type="match status" value="1"/>
</dbReference>
<dbReference type="RefSeq" id="WP_085104264.1">
    <property type="nucleotide sequence ID" value="NZ_FWZU01000006.1"/>
</dbReference>
<keyword evidence="4" id="KW-1185">Reference proteome</keyword>
<evidence type="ECO:0000259" key="2">
    <source>
        <dbReference type="SMART" id="SM00899"/>
    </source>
</evidence>
<keyword evidence="1" id="KW-0408">Iron</keyword>